<dbReference type="Pfam" id="PF13767">
    <property type="entry name" value="DUF4168"/>
    <property type="match status" value="2"/>
</dbReference>
<evidence type="ECO:0000259" key="3">
    <source>
        <dbReference type="Pfam" id="PF13767"/>
    </source>
</evidence>
<feature type="domain" description="DUF4168" evidence="3">
    <location>
        <begin position="207"/>
        <end position="296"/>
    </location>
</feature>
<keyword evidence="2" id="KW-0732">Signal</keyword>
<evidence type="ECO:0000313" key="5">
    <source>
        <dbReference type="Proteomes" id="UP000019335"/>
    </source>
</evidence>
<dbReference type="Proteomes" id="UP000019335">
    <property type="component" value="Chromosome 19"/>
</dbReference>
<dbReference type="EMBL" id="AZIL01001978">
    <property type="protein sequence ID" value="EWM22934.1"/>
    <property type="molecule type" value="Genomic_DNA"/>
</dbReference>
<feature type="signal peptide" evidence="2">
    <location>
        <begin position="1"/>
        <end position="41"/>
    </location>
</feature>
<feature type="chain" id="PRO_5004903801" description="DUF4168 domain-containing protein" evidence="2">
    <location>
        <begin position="42"/>
        <end position="503"/>
    </location>
</feature>
<protein>
    <recommendedName>
        <fullName evidence="3">DUF4168 domain-containing protein</fullName>
    </recommendedName>
</protein>
<feature type="domain" description="DUF4168" evidence="3">
    <location>
        <begin position="56"/>
        <end position="153"/>
    </location>
</feature>
<proteinExistence type="predicted"/>
<name>W7TRM5_9STRA</name>
<evidence type="ECO:0000256" key="1">
    <source>
        <dbReference type="SAM" id="MobiDB-lite"/>
    </source>
</evidence>
<comment type="caution">
    <text evidence="4">The sequence shown here is derived from an EMBL/GenBank/DDBJ whole genome shotgun (WGS) entry which is preliminary data.</text>
</comment>
<accession>W7TRM5</accession>
<dbReference type="InterPro" id="IPR025433">
    <property type="entry name" value="DUF4168"/>
</dbReference>
<sequence length="503" mass="56140">MTNKGSSPNSFFPAGRLPLPSVLVFVLFLLSSLFSVQDVRATPSNKVKFVSLLANDAVLDRYAAAVAATEPLREDRDRALRDNINPLHLWWVKTTKKNVLEAHKSGPRAEAIRRACTYHVTQSSRIIKSLGLSVADFNLITRRLAHDAVLRKKASRRPKKWSGEGEEEKSRMARRRRWWGGRGRQGGEEEGEEEQELPVPTNVLPHRLALFAKSLREIEALRAEQNHLLKQEFHVDALPPGATDPSLFPILNTKVQHLCLRFPVQAEEIAQKNGFETAEFNSLLLKTEKNPFFRWRRQACWGQGGCSIGPARKGIATTGERECLSLFFLIKGEAGTRRNGNLCMLYHLPAIECLSSPTLRKNSATEYTKKSAMLGVPSSIAGMAKGVAVNGKRGVSAIKPTLQTSSPSLVQRQHRRIRPLWQHQLRQLATETTHATPVPPPPPSHRNRVYPAVLLVTFAAVVYVIMTPDDEDIDSKILQAVQARLPAEVPPEELSTAETSKER</sequence>
<dbReference type="AlphaFoldDB" id="W7TRM5"/>
<reference evidence="4 5" key="1">
    <citation type="journal article" date="2014" name="Mol. Plant">
        <title>Chromosome Scale Genome Assembly and Transcriptome Profiling of Nannochloropsis gaditana in Nitrogen Depletion.</title>
        <authorList>
            <person name="Corteggiani Carpinelli E."/>
            <person name="Telatin A."/>
            <person name="Vitulo N."/>
            <person name="Forcato C."/>
            <person name="D'Angelo M."/>
            <person name="Schiavon R."/>
            <person name="Vezzi A."/>
            <person name="Giacometti G.M."/>
            <person name="Morosinotto T."/>
            <person name="Valle G."/>
        </authorList>
    </citation>
    <scope>NUCLEOTIDE SEQUENCE [LARGE SCALE GENOMIC DNA]</scope>
    <source>
        <strain evidence="4 5">B-31</strain>
    </source>
</reference>
<evidence type="ECO:0000313" key="4">
    <source>
        <dbReference type="EMBL" id="EWM22934.1"/>
    </source>
</evidence>
<evidence type="ECO:0000256" key="2">
    <source>
        <dbReference type="SAM" id="SignalP"/>
    </source>
</evidence>
<feature type="region of interest" description="Disordered" evidence="1">
    <location>
        <begin position="155"/>
        <end position="197"/>
    </location>
</feature>
<keyword evidence="5" id="KW-1185">Reference proteome</keyword>
<gene>
    <name evidence="4" type="ORF">Naga_100763g3</name>
</gene>
<organism evidence="4 5">
    <name type="scientific">Nannochloropsis gaditana</name>
    <dbReference type="NCBI Taxonomy" id="72520"/>
    <lineage>
        <taxon>Eukaryota</taxon>
        <taxon>Sar</taxon>
        <taxon>Stramenopiles</taxon>
        <taxon>Ochrophyta</taxon>
        <taxon>Eustigmatophyceae</taxon>
        <taxon>Eustigmatales</taxon>
        <taxon>Monodopsidaceae</taxon>
        <taxon>Nannochloropsis</taxon>
    </lineage>
</organism>
<dbReference type="OrthoDB" id="41889at2759"/>